<organism evidence="2 3">
    <name type="scientific">Papaver atlanticum</name>
    <dbReference type="NCBI Taxonomy" id="357466"/>
    <lineage>
        <taxon>Eukaryota</taxon>
        <taxon>Viridiplantae</taxon>
        <taxon>Streptophyta</taxon>
        <taxon>Embryophyta</taxon>
        <taxon>Tracheophyta</taxon>
        <taxon>Spermatophyta</taxon>
        <taxon>Magnoliopsida</taxon>
        <taxon>Ranunculales</taxon>
        <taxon>Papaveraceae</taxon>
        <taxon>Papaveroideae</taxon>
        <taxon>Papaver</taxon>
    </lineage>
</organism>
<sequence length="199" mass="21974">MERQQYKIAEFFPLFLFAESSVVTGRDDALPSSAVQVFKFLNQLHQRVKAPPPSSEPAKSGVAKQKKKSDIMAIRYLNVAIGIGILTSYGRLFRISILCPVLTPVLSIHSLGCCKAFGVCWCTSDAKGARALEEASPDEAVRILRGILMLHLLYCDWACQETNAKLPTAYLSAIKSTCTQTTSSKQKNAIMIVLRLMLF</sequence>
<dbReference type="Proteomes" id="UP001202328">
    <property type="component" value="Unassembled WGS sequence"/>
</dbReference>
<evidence type="ECO:0000256" key="1">
    <source>
        <dbReference type="SAM" id="Phobius"/>
    </source>
</evidence>
<dbReference type="AlphaFoldDB" id="A0AAD4SZ45"/>
<keyword evidence="3" id="KW-1185">Reference proteome</keyword>
<reference evidence="2" key="1">
    <citation type="submission" date="2022-04" db="EMBL/GenBank/DDBJ databases">
        <title>A functionally conserved STORR gene fusion in Papaver species that diverged 16.8 million years ago.</title>
        <authorList>
            <person name="Catania T."/>
        </authorList>
    </citation>
    <scope>NUCLEOTIDE SEQUENCE</scope>
    <source>
        <strain evidence="2">S-188037</strain>
    </source>
</reference>
<keyword evidence="1" id="KW-0812">Transmembrane</keyword>
<evidence type="ECO:0000313" key="2">
    <source>
        <dbReference type="EMBL" id="KAI3927886.1"/>
    </source>
</evidence>
<keyword evidence="1" id="KW-0472">Membrane</keyword>
<proteinExistence type="predicted"/>
<keyword evidence="1" id="KW-1133">Transmembrane helix</keyword>
<comment type="caution">
    <text evidence="2">The sequence shown here is derived from an EMBL/GenBank/DDBJ whole genome shotgun (WGS) entry which is preliminary data.</text>
</comment>
<feature type="transmembrane region" description="Helical" evidence="1">
    <location>
        <begin position="73"/>
        <end position="92"/>
    </location>
</feature>
<evidence type="ECO:0000313" key="3">
    <source>
        <dbReference type="Proteomes" id="UP001202328"/>
    </source>
</evidence>
<accession>A0AAD4SZ45</accession>
<name>A0AAD4SZ45_9MAGN</name>
<protein>
    <submittedName>
        <fullName evidence="2">Uncharacterized protein</fullName>
    </submittedName>
</protein>
<dbReference type="EMBL" id="JAJJMB010007708">
    <property type="protein sequence ID" value="KAI3927886.1"/>
    <property type="molecule type" value="Genomic_DNA"/>
</dbReference>
<gene>
    <name evidence="2" type="ORF">MKW98_023487</name>
</gene>